<dbReference type="AlphaFoldDB" id="A0AA89BQL1"/>
<evidence type="ECO:0000313" key="1">
    <source>
        <dbReference type="EMBL" id="KAK3091720.1"/>
    </source>
</evidence>
<reference evidence="1" key="1">
    <citation type="submission" date="2019-08" db="EMBL/GenBank/DDBJ databases">
        <title>The improved chromosome-level genome for the pearl oyster Pinctada fucata martensii using PacBio sequencing and Hi-C.</title>
        <authorList>
            <person name="Zheng Z."/>
        </authorList>
    </citation>
    <scope>NUCLEOTIDE SEQUENCE</scope>
    <source>
        <strain evidence="1">ZZ-2019</strain>
        <tissue evidence="1">Adductor muscle</tissue>
    </source>
</reference>
<dbReference type="Proteomes" id="UP001186944">
    <property type="component" value="Unassembled WGS sequence"/>
</dbReference>
<dbReference type="EMBL" id="VSWD01000010">
    <property type="protein sequence ID" value="KAK3091720.1"/>
    <property type="molecule type" value="Genomic_DNA"/>
</dbReference>
<sequence>MMRHVNVINGLDANAMTPERVRQALLGAIRFGKPFAFDMMGSDLYETLDKIFEEIHPGLMKMVLDKSINKDDNFMKLVREDDSEEYQQSFQYDIHKERFEFIVLNNKEGPTGFSDKMMTVNIVHD</sequence>
<proteinExistence type="predicted"/>
<evidence type="ECO:0000313" key="2">
    <source>
        <dbReference type="Proteomes" id="UP001186944"/>
    </source>
</evidence>
<protein>
    <submittedName>
        <fullName evidence="1">Uncharacterized protein</fullName>
    </submittedName>
</protein>
<accession>A0AA89BQL1</accession>
<gene>
    <name evidence="1" type="ORF">FSP39_022116</name>
</gene>
<keyword evidence="2" id="KW-1185">Reference proteome</keyword>
<comment type="caution">
    <text evidence="1">The sequence shown here is derived from an EMBL/GenBank/DDBJ whole genome shotgun (WGS) entry which is preliminary data.</text>
</comment>
<name>A0AA89BQL1_PINIB</name>
<organism evidence="1 2">
    <name type="scientific">Pinctada imbricata</name>
    <name type="common">Atlantic pearl-oyster</name>
    <name type="synonym">Pinctada martensii</name>
    <dbReference type="NCBI Taxonomy" id="66713"/>
    <lineage>
        <taxon>Eukaryota</taxon>
        <taxon>Metazoa</taxon>
        <taxon>Spiralia</taxon>
        <taxon>Lophotrochozoa</taxon>
        <taxon>Mollusca</taxon>
        <taxon>Bivalvia</taxon>
        <taxon>Autobranchia</taxon>
        <taxon>Pteriomorphia</taxon>
        <taxon>Pterioida</taxon>
        <taxon>Pterioidea</taxon>
        <taxon>Pteriidae</taxon>
        <taxon>Pinctada</taxon>
    </lineage>
</organism>